<dbReference type="CDD" id="cd03183">
    <property type="entry name" value="GST_C_Theta"/>
    <property type="match status" value="1"/>
</dbReference>
<dbReference type="PROSITE" id="PS50404">
    <property type="entry name" value="GST_NTER"/>
    <property type="match status" value="1"/>
</dbReference>
<dbReference type="Gene3D" id="3.40.30.10">
    <property type="entry name" value="Glutaredoxin"/>
    <property type="match status" value="1"/>
</dbReference>
<evidence type="ECO:0000259" key="7">
    <source>
        <dbReference type="PROSITE" id="PS50405"/>
    </source>
</evidence>
<dbReference type="PROSITE" id="PS50405">
    <property type="entry name" value="GST_CTER"/>
    <property type="match status" value="1"/>
</dbReference>
<comment type="caution">
    <text evidence="8">The sequence shown here is derived from an EMBL/GenBank/DDBJ whole genome shotgun (WGS) entry which is preliminary data.</text>
</comment>
<evidence type="ECO:0000256" key="5">
    <source>
        <dbReference type="ARBA" id="ARBA00047960"/>
    </source>
</evidence>
<dbReference type="PANTHER" id="PTHR43917">
    <property type="match status" value="1"/>
</dbReference>
<evidence type="ECO:0000259" key="6">
    <source>
        <dbReference type="PROSITE" id="PS50404"/>
    </source>
</evidence>
<comment type="similarity">
    <text evidence="2">Belongs to the GST superfamily. Theta family.</text>
</comment>
<dbReference type="FunFam" id="3.40.30.10:FF:000176">
    <property type="entry name" value="Glutathione S-transferase theta-1"/>
    <property type="match status" value="1"/>
</dbReference>
<evidence type="ECO:0000313" key="8">
    <source>
        <dbReference type="EMBL" id="KAL1132132.1"/>
    </source>
</evidence>
<dbReference type="InterPro" id="IPR004046">
    <property type="entry name" value="GST_C"/>
</dbReference>
<name>A0ABD0YXQ3_9HEMI</name>
<dbReference type="SUPFAM" id="SSF52833">
    <property type="entry name" value="Thioredoxin-like"/>
    <property type="match status" value="1"/>
</dbReference>
<sequence length="231" mass="27130">MSKIKLYSDNLSQPCRAVEIFLLTNNIPYELEFIDLLEGKQKKKHFCEVNPLKKVPVIDDNGFIIRESVAILRYLCNTQNCPDHWYPKDLKLRALVDEYLSWHHLETRNKCYSYIRYKSVEPLVSGHPPDENVLNKMESEMNDVLDNLDRIWLKNKLFLTSNSLTIADLLAATELEQLAIANFDPTCSRPALAAWIQRVIKLTNPYYDNVHKRLKYFNKLKTERSLNEKQK</sequence>
<evidence type="ECO:0000256" key="3">
    <source>
        <dbReference type="ARBA" id="ARBA00022490"/>
    </source>
</evidence>
<dbReference type="InterPro" id="IPR040077">
    <property type="entry name" value="GST_C_Theta"/>
</dbReference>
<keyword evidence="4" id="KW-0808">Transferase</keyword>
<organism evidence="8 9">
    <name type="scientific">Ranatra chinensis</name>
    <dbReference type="NCBI Taxonomy" id="642074"/>
    <lineage>
        <taxon>Eukaryota</taxon>
        <taxon>Metazoa</taxon>
        <taxon>Ecdysozoa</taxon>
        <taxon>Arthropoda</taxon>
        <taxon>Hexapoda</taxon>
        <taxon>Insecta</taxon>
        <taxon>Pterygota</taxon>
        <taxon>Neoptera</taxon>
        <taxon>Paraneoptera</taxon>
        <taxon>Hemiptera</taxon>
        <taxon>Heteroptera</taxon>
        <taxon>Panheteroptera</taxon>
        <taxon>Nepomorpha</taxon>
        <taxon>Nepidae</taxon>
        <taxon>Ranatrinae</taxon>
        <taxon>Ranatra</taxon>
    </lineage>
</organism>
<feature type="domain" description="GST N-terminal" evidence="6">
    <location>
        <begin position="2"/>
        <end position="83"/>
    </location>
</feature>
<dbReference type="SFLD" id="SFLDG00358">
    <property type="entry name" value="Main_(cytGST)"/>
    <property type="match status" value="1"/>
</dbReference>
<dbReference type="InterPro" id="IPR036249">
    <property type="entry name" value="Thioredoxin-like_sf"/>
</dbReference>
<dbReference type="InterPro" id="IPR004045">
    <property type="entry name" value="Glutathione_S-Trfase_N"/>
</dbReference>
<dbReference type="GO" id="GO:0004364">
    <property type="term" value="F:glutathione transferase activity"/>
    <property type="evidence" value="ECO:0007669"/>
    <property type="project" value="UniProtKB-EC"/>
</dbReference>
<dbReference type="EMBL" id="JBFDAA010000005">
    <property type="protein sequence ID" value="KAL1132132.1"/>
    <property type="molecule type" value="Genomic_DNA"/>
</dbReference>
<dbReference type="AlphaFoldDB" id="A0ABD0YXQ3"/>
<accession>A0ABD0YXQ3</accession>
<keyword evidence="3" id="KW-0963">Cytoplasm</keyword>
<dbReference type="SFLD" id="SFLDS00019">
    <property type="entry name" value="Glutathione_Transferase_(cytos"/>
    <property type="match status" value="1"/>
</dbReference>
<gene>
    <name evidence="8" type="ORF">AAG570_010089</name>
</gene>
<comment type="catalytic activity">
    <reaction evidence="5">
        <text>RX + glutathione = an S-substituted glutathione + a halide anion + H(+)</text>
        <dbReference type="Rhea" id="RHEA:16437"/>
        <dbReference type="ChEBI" id="CHEBI:15378"/>
        <dbReference type="ChEBI" id="CHEBI:16042"/>
        <dbReference type="ChEBI" id="CHEBI:17792"/>
        <dbReference type="ChEBI" id="CHEBI:57925"/>
        <dbReference type="ChEBI" id="CHEBI:90779"/>
        <dbReference type="EC" id="2.5.1.18"/>
    </reaction>
</comment>
<dbReference type="SUPFAM" id="SSF47616">
    <property type="entry name" value="GST C-terminal domain-like"/>
    <property type="match status" value="1"/>
</dbReference>
<dbReference type="InterPro" id="IPR051369">
    <property type="entry name" value="GST_Theta"/>
</dbReference>
<evidence type="ECO:0008006" key="10">
    <source>
        <dbReference type="Google" id="ProtNLM"/>
    </source>
</evidence>
<dbReference type="InterPro" id="IPR010987">
    <property type="entry name" value="Glutathione-S-Trfase_C-like"/>
</dbReference>
<feature type="domain" description="GST C-terminal" evidence="7">
    <location>
        <begin position="89"/>
        <end position="222"/>
    </location>
</feature>
<dbReference type="Gene3D" id="1.20.1050.10">
    <property type="match status" value="1"/>
</dbReference>
<comment type="subcellular location">
    <subcellularLocation>
        <location evidence="1">Cytoplasm</location>
    </subcellularLocation>
</comment>
<dbReference type="InterPro" id="IPR036282">
    <property type="entry name" value="Glutathione-S-Trfase_C_sf"/>
</dbReference>
<reference evidence="8 9" key="1">
    <citation type="submission" date="2024-07" db="EMBL/GenBank/DDBJ databases">
        <title>Chromosome-level genome assembly of the water stick insect Ranatra chinensis (Heteroptera: Nepidae).</title>
        <authorList>
            <person name="Liu X."/>
        </authorList>
    </citation>
    <scope>NUCLEOTIDE SEQUENCE [LARGE SCALE GENOMIC DNA]</scope>
    <source>
        <strain evidence="8">Cailab_2021Rc</strain>
        <tissue evidence="8">Muscle</tissue>
    </source>
</reference>
<dbReference type="Proteomes" id="UP001558652">
    <property type="component" value="Unassembled WGS sequence"/>
</dbReference>
<dbReference type="FunFam" id="1.20.1050.10:FF:000039">
    <property type="entry name" value="Glutathione S-transferase theta-1"/>
    <property type="match status" value="1"/>
</dbReference>
<dbReference type="Pfam" id="PF00043">
    <property type="entry name" value="GST_C"/>
    <property type="match status" value="1"/>
</dbReference>
<protein>
    <recommendedName>
        <fullName evidence="10">Glutathione S-transferase theta-1</fullName>
    </recommendedName>
</protein>
<dbReference type="Pfam" id="PF13417">
    <property type="entry name" value="GST_N_3"/>
    <property type="match status" value="1"/>
</dbReference>
<dbReference type="InterPro" id="IPR040079">
    <property type="entry name" value="Glutathione_S-Trfase"/>
</dbReference>
<dbReference type="PANTHER" id="PTHR43917:SF8">
    <property type="entry name" value="GH16740P-RELATED"/>
    <property type="match status" value="1"/>
</dbReference>
<evidence type="ECO:0000256" key="4">
    <source>
        <dbReference type="ARBA" id="ARBA00022679"/>
    </source>
</evidence>
<dbReference type="GO" id="GO:0005737">
    <property type="term" value="C:cytoplasm"/>
    <property type="evidence" value="ECO:0007669"/>
    <property type="project" value="UniProtKB-SubCell"/>
</dbReference>
<evidence type="ECO:0000313" key="9">
    <source>
        <dbReference type="Proteomes" id="UP001558652"/>
    </source>
</evidence>
<keyword evidence="9" id="KW-1185">Reference proteome</keyword>
<evidence type="ECO:0000256" key="2">
    <source>
        <dbReference type="ARBA" id="ARBA00009899"/>
    </source>
</evidence>
<evidence type="ECO:0000256" key="1">
    <source>
        <dbReference type="ARBA" id="ARBA00004496"/>
    </source>
</evidence>
<proteinExistence type="inferred from homology"/>